<name>A0A064CRV7_9MYCO</name>
<evidence type="ECO:0000313" key="3">
    <source>
        <dbReference type="Proteomes" id="UP000022835"/>
    </source>
</evidence>
<organism evidence="2 3">
    <name type="scientific">Mycolicibacterium aromaticivorans JS19b1 = JCM 16368</name>
    <dbReference type="NCBI Taxonomy" id="1440774"/>
    <lineage>
        <taxon>Bacteria</taxon>
        <taxon>Bacillati</taxon>
        <taxon>Actinomycetota</taxon>
        <taxon>Actinomycetes</taxon>
        <taxon>Mycobacteriales</taxon>
        <taxon>Mycobacteriaceae</taxon>
        <taxon>Mycolicibacterium</taxon>
    </lineage>
</organism>
<dbReference type="AlphaFoldDB" id="A0A064CRV7"/>
<reference evidence="2" key="1">
    <citation type="submission" date="2014-05" db="EMBL/GenBank/DDBJ databases">
        <title>Genome sequence of Mycobacterium aromaticivorans strain JS19b1T (= DSM 45407T).</title>
        <authorList>
            <person name="Kwak Y."/>
            <person name="Park G.-S."/>
            <person name="Li Q.X."/>
            <person name="Lee S.-E."/>
            <person name="Shin J.-H."/>
        </authorList>
    </citation>
    <scope>NUCLEOTIDE SEQUENCE [LARGE SCALE GENOMIC DNA]</scope>
    <source>
        <strain evidence="2">JS19b1</strain>
    </source>
</reference>
<dbReference type="NCBIfam" id="TIGR00762">
    <property type="entry name" value="DegV"/>
    <property type="match status" value="1"/>
</dbReference>
<dbReference type="EMBL" id="JALN02000001">
    <property type="protein sequence ID" value="KDF01563.1"/>
    <property type="molecule type" value="Genomic_DNA"/>
</dbReference>
<gene>
    <name evidence="2" type="ORF">Y900_022160</name>
</gene>
<dbReference type="GO" id="GO:0008289">
    <property type="term" value="F:lipid binding"/>
    <property type="evidence" value="ECO:0007669"/>
    <property type="project" value="UniProtKB-KW"/>
</dbReference>
<dbReference type="PANTHER" id="PTHR33434:SF2">
    <property type="entry name" value="FATTY ACID-BINDING PROTEIN TM_1468"/>
    <property type="match status" value="1"/>
</dbReference>
<sequence length="287" mass="29308">MAVVVVTDSSARLRADDVRTGGIHVVPLHILVDGRDLRDGVDVTPADLYQRGHVTTAGATPSELSAAYRGALEASDGAGVVAVHISGELSSTLGAAEYAAREFDGAVRVVDSKSTAMGTGFVALAAARAALAGADLETVAAEAESAVPRVRAYIVVQRLDNLRRSGRIGTAASWLGTALALKPLLRIDEQGRLVLAQRVRTASKAQAAMIEQVLEVVGERHAALAVHHIDNPDAAGELAATLASALPGCGDVVVTDLGPVLGVHVGAGAVGIAVALDPTPPDRLMPV</sequence>
<accession>A0A064CRV7</accession>
<dbReference type="InterPro" id="IPR043168">
    <property type="entry name" value="DegV_C"/>
</dbReference>
<dbReference type="SUPFAM" id="SSF82549">
    <property type="entry name" value="DAK1/DegV-like"/>
    <property type="match status" value="1"/>
</dbReference>
<dbReference type="Pfam" id="PF02645">
    <property type="entry name" value="DegV"/>
    <property type="match status" value="1"/>
</dbReference>
<dbReference type="Gene3D" id="3.30.1180.10">
    <property type="match status" value="1"/>
</dbReference>
<evidence type="ECO:0000256" key="1">
    <source>
        <dbReference type="ARBA" id="ARBA00023121"/>
    </source>
</evidence>
<dbReference type="PROSITE" id="PS51482">
    <property type="entry name" value="DEGV"/>
    <property type="match status" value="1"/>
</dbReference>
<keyword evidence="3" id="KW-1185">Reference proteome</keyword>
<evidence type="ECO:0000313" key="2">
    <source>
        <dbReference type="EMBL" id="KDF01563.1"/>
    </source>
</evidence>
<keyword evidence="1" id="KW-0446">Lipid-binding</keyword>
<proteinExistence type="predicted"/>
<comment type="caution">
    <text evidence="2">The sequence shown here is derived from an EMBL/GenBank/DDBJ whole genome shotgun (WGS) entry which is preliminary data.</text>
</comment>
<dbReference type="STRING" id="1440774.Y900_022160"/>
<dbReference type="RefSeq" id="WP_036344416.1">
    <property type="nucleotide sequence ID" value="NZ_JALN02000001.1"/>
</dbReference>
<dbReference type="eggNOG" id="COG1307">
    <property type="taxonomic scope" value="Bacteria"/>
</dbReference>
<dbReference type="Gene3D" id="3.40.50.10170">
    <property type="match status" value="1"/>
</dbReference>
<dbReference type="InterPro" id="IPR003797">
    <property type="entry name" value="DegV"/>
</dbReference>
<protein>
    <recommendedName>
        <fullName evidence="4">DegV domain-containing protein</fullName>
    </recommendedName>
</protein>
<dbReference type="InterPro" id="IPR050270">
    <property type="entry name" value="DegV_domain_contain"/>
</dbReference>
<dbReference type="OrthoDB" id="9760324at2"/>
<evidence type="ECO:0008006" key="4">
    <source>
        <dbReference type="Google" id="ProtNLM"/>
    </source>
</evidence>
<dbReference type="PANTHER" id="PTHR33434">
    <property type="entry name" value="DEGV DOMAIN-CONTAINING PROTEIN DR_1986-RELATED"/>
    <property type="match status" value="1"/>
</dbReference>
<dbReference type="Proteomes" id="UP000022835">
    <property type="component" value="Unassembled WGS sequence"/>
</dbReference>